<dbReference type="GO" id="GO:0055085">
    <property type="term" value="P:transmembrane transport"/>
    <property type="evidence" value="ECO:0007669"/>
    <property type="project" value="InterPro"/>
</dbReference>
<keyword evidence="2 7" id="KW-0813">Transport</keyword>
<name>A0AAU7PTJ7_9FIRM</name>
<dbReference type="RefSeq" id="WP_349948365.1">
    <property type="nucleotide sequence ID" value="NZ_CP157940.1"/>
</dbReference>
<dbReference type="PANTHER" id="PTHR43744:SF9">
    <property type="entry name" value="POLYGALACTURONAN_RHAMNOGALACTURONAN TRANSPORT SYSTEM PERMEASE PROTEIN YTCP"/>
    <property type="match status" value="1"/>
</dbReference>
<dbReference type="Gene3D" id="1.10.3720.10">
    <property type="entry name" value="MetI-like"/>
    <property type="match status" value="1"/>
</dbReference>
<keyword evidence="5 7" id="KW-1133">Transmembrane helix</keyword>
<evidence type="ECO:0000256" key="3">
    <source>
        <dbReference type="ARBA" id="ARBA00022475"/>
    </source>
</evidence>
<dbReference type="GO" id="GO:0005886">
    <property type="term" value="C:plasma membrane"/>
    <property type="evidence" value="ECO:0007669"/>
    <property type="project" value="UniProtKB-SubCell"/>
</dbReference>
<protein>
    <submittedName>
        <fullName evidence="9">Carbohydrate ABC transporter permease</fullName>
    </submittedName>
</protein>
<dbReference type="Pfam" id="PF00528">
    <property type="entry name" value="BPD_transp_1"/>
    <property type="match status" value="1"/>
</dbReference>
<dbReference type="AlphaFoldDB" id="A0AAU7PTJ7"/>
<feature type="transmembrane region" description="Helical" evidence="7">
    <location>
        <begin position="120"/>
        <end position="143"/>
    </location>
</feature>
<reference evidence="9" key="1">
    <citation type="submission" date="2024-06" db="EMBL/GenBank/DDBJ databases">
        <title>Lacrimispora cavernae sp. nov., a novel anaerobe isolated from bat guano pile inside a cave.</title>
        <authorList>
            <person name="Miller S.L."/>
            <person name="Lu N."/>
            <person name="King J."/>
            <person name="Sankaranarayanan K."/>
            <person name="Lawson P.A."/>
        </authorList>
    </citation>
    <scope>NUCLEOTIDE SEQUENCE</scope>
    <source>
        <strain evidence="9">BS-2</strain>
    </source>
</reference>
<comment type="subcellular location">
    <subcellularLocation>
        <location evidence="1 7">Cell membrane</location>
        <topology evidence="1 7">Multi-pass membrane protein</topology>
    </subcellularLocation>
</comment>
<keyword evidence="6 7" id="KW-0472">Membrane</keyword>
<evidence type="ECO:0000256" key="1">
    <source>
        <dbReference type="ARBA" id="ARBA00004651"/>
    </source>
</evidence>
<evidence type="ECO:0000313" key="9">
    <source>
        <dbReference type="EMBL" id="XBS55715.1"/>
    </source>
</evidence>
<accession>A0AAU7PTJ7</accession>
<dbReference type="InterPro" id="IPR035906">
    <property type="entry name" value="MetI-like_sf"/>
</dbReference>
<evidence type="ECO:0000256" key="2">
    <source>
        <dbReference type="ARBA" id="ARBA00022448"/>
    </source>
</evidence>
<comment type="similarity">
    <text evidence="7">Belongs to the binding-protein-dependent transport system permease family.</text>
</comment>
<evidence type="ECO:0000256" key="4">
    <source>
        <dbReference type="ARBA" id="ARBA00022692"/>
    </source>
</evidence>
<gene>
    <name evidence="9" type="ORF">ABFV83_08000</name>
</gene>
<dbReference type="EMBL" id="CP157940">
    <property type="protein sequence ID" value="XBS55715.1"/>
    <property type="molecule type" value="Genomic_DNA"/>
</dbReference>
<evidence type="ECO:0000256" key="7">
    <source>
        <dbReference type="RuleBase" id="RU363032"/>
    </source>
</evidence>
<feature type="transmembrane region" description="Helical" evidence="7">
    <location>
        <begin position="87"/>
        <end position="108"/>
    </location>
</feature>
<proteinExistence type="inferred from homology"/>
<keyword evidence="4 7" id="KW-0812">Transmembrane</keyword>
<organism evidence="9">
    <name type="scientific">Lacrimispora sp. BS-2</name>
    <dbReference type="NCBI Taxonomy" id="3151850"/>
    <lineage>
        <taxon>Bacteria</taxon>
        <taxon>Bacillati</taxon>
        <taxon>Bacillota</taxon>
        <taxon>Clostridia</taxon>
        <taxon>Lachnospirales</taxon>
        <taxon>Lachnospiraceae</taxon>
        <taxon>Lacrimispora</taxon>
    </lineage>
</organism>
<dbReference type="SUPFAM" id="SSF161098">
    <property type="entry name" value="MetI-like"/>
    <property type="match status" value="1"/>
</dbReference>
<feature type="transmembrane region" description="Helical" evidence="7">
    <location>
        <begin position="149"/>
        <end position="170"/>
    </location>
</feature>
<evidence type="ECO:0000256" key="5">
    <source>
        <dbReference type="ARBA" id="ARBA00022989"/>
    </source>
</evidence>
<feature type="transmembrane region" description="Helical" evidence="7">
    <location>
        <begin position="26"/>
        <end position="47"/>
    </location>
</feature>
<evidence type="ECO:0000256" key="6">
    <source>
        <dbReference type="ARBA" id="ARBA00023136"/>
    </source>
</evidence>
<dbReference type="InterPro" id="IPR000515">
    <property type="entry name" value="MetI-like"/>
</dbReference>
<feature type="transmembrane region" description="Helical" evidence="7">
    <location>
        <begin position="269"/>
        <end position="289"/>
    </location>
</feature>
<dbReference type="CDD" id="cd06261">
    <property type="entry name" value="TM_PBP2"/>
    <property type="match status" value="1"/>
</dbReference>
<feature type="domain" description="ABC transmembrane type-1" evidence="8">
    <location>
        <begin position="83"/>
        <end position="287"/>
    </location>
</feature>
<sequence>MIEKVFGKQFVNQSLANKVFDIVNHIILFTLMMVVLYPLYFIVIASFSSPVAVAGGEVILFPKGFNMDGYKEIFKYKDIWTGYGNSIIYTAVGTSINLISTIPAAFAFSRRDLPGIKPLMLLFVFTMFFGGGLIPTYLLVQSLHMDNTIWALVLPGAVGVYNLIVARTFFEQSIPEELYEASVVDGCDYFRYFFRIVLPISKPIIAVMMLIYAVGHWNSYFSALIYLVDRSKFPLQVILREILIQQQQVAGNNAMTLDALEQQRHLAEMIKYGVIVVASLPALCMYPFVQKHFVKGMMIGAVKG</sequence>
<evidence type="ECO:0000259" key="8">
    <source>
        <dbReference type="PROSITE" id="PS50928"/>
    </source>
</evidence>
<dbReference type="PROSITE" id="PS50928">
    <property type="entry name" value="ABC_TM1"/>
    <property type="match status" value="1"/>
</dbReference>
<keyword evidence="3" id="KW-1003">Cell membrane</keyword>
<dbReference type="PANTHER" id="PTHR43744">
    <property type="entry name" value="ABC TRANSPORTER PERMEASE PROTEIN MG189-RELATED-RELATED"/>
    <property type="match status" value="1"/>
</dbReference>